<evidence type="ECO:0000259" key="5">
    <source>
        <dbReference type="PROSITE" id="PS51635"/>
    </source>
</evidence>
<dbReference type="PROSITE" id="PS51635">
    <property type="entry name" value="PNPLA"/>
    <property type="match status" value="1"/>
</dbReference>
<feature type="active site" description="Nucleophile" evidence="4">
    <location>
        <position position="43"/>
    </location>
</feature>
<evidence type="ECO:0000256" key="3">
    <source>
        <dbReference type="ARBA" id="ARBA00023098"/>
    </source>
</evidence>
<dbReference type="Proteomes" id="UP000034837">
    <property type="component" value="Unassembled WGS sequence"/>
</dbReference>
<evidence type="ECO:0000256" key="4">
    <source>
        <dbReference type="PROSITE-ProRule" id="PRU01161"/>
    </source>
</evidence>
<reference evidence="6 7" key="1">
    <citation type="journal article" date="2015" name="Nature">
        <title>rRNA introns, odd ribosomes, and small enigmatic genomes across a large radiation of phyla.</title>
        <authorList>
            <person name="Brown C.T."/>
            <person name="Hug L.A."/>
            <person name="Thomas B.C."/>
            <person name="Sharon I."/>
            <person name="Castelle C.J."/>
            <person name="Singh A."/>
            <person name="Wilkins M.J."/>
            <person name="Williams K.H."/>
            <person name="Banfield J.F."/>
        </authorList>
    </citation>
    <scope>NUCLEOTIDE SEQUENCE [LARGE SCALE GENOMIC DNA]</scope>
</reference>
<dbReference type="AlphaFoldDB" id="A0A0G1A8F8"/>
<feature type="active site" description="Proton acceptor" evidence="4">
    <location>
        <position position="159"/>
    </location>
</feature>
<evidence type="ECO:0000313" key="7">
    <source>
        <dbReference type="Proteomes" id="UP000034837"/>
    </source>
</evidence>
<feature type="short sequence motif" description="GXSXG" evidence="4">
    <location>
        <begin position="41"/>
        <end position="45"/>
    </location>
</feature>
<evidence type="ECO:0000256" key="2">
    <source>
        <dbReference type="ARBA" id="ARBA00022963"/>
    </source>
</evidence>
<feature type="domain" description="PNPLA" evidence="5">
    <location>
        <begin position="10"/>
        <end position="172"/>
    </location>
</feature>
<evidence type="ECO:0000313" key="6">
    <source>
        <dbReference type="EMBL" id="KKS57332.1"/>
    </source>
</evidence>
<sequence>MKPNKPKIGLALGSGGSRGLAHIGVIEVLEKNGITIDYIAGSSAGAVIGGIYSATKDIKVARELISSNTWRKIFDFLTDFAGFNGGIINGKKMADFLRKNLAAKDFKNLLIPFCAVATDIETGETEIINTGDFVSALQASFSIPVLFKPLRREGKLLVDGGLSQPVPVQVVKKMGADIVIGVNLDHYLHQPKKYKTVHIPSLIGPLLDIARFHLAEKDSNLADIIVTPHIHDNTLLGIEHFLDGKDFMEEGQKAMQKKMKELKQFITQF</sequence>
<feature type="short sequence motif" description="DGA/G" evidence="4">
    <location>
        <begin position="159"/>
        <end position="161"/>
    </location>
</feature>
<dbReference type="PANTHER" id="PTHR14226">
    <property type="entry name" value="NEUROPATHY TARGET ESTERASE/SWISS CHEESE D.MELANOGASTER"/>
    <property type="match status" value="1"/>
</dbReference>
<dbReference type="GO" id="GO:0016787">
    <property type="term" value="F:hydrolase activity"/>
    <property type="evidence" value="ECO:0007669"/>
    <property type="project" value="UniProtKB-UniRule"/>
</dbReference>
<evidence type="ECO:0000256" key="1">
    <source>
        <dbReference type="ARBA" id="ARBA00022801"/>
    </source>
</evidence>
<gene>
    <name evidence="6" type="ORF">UV20_C0002G0121</name>
</gene>
<dbReference type="SUPFAM" id="SSF52151">
    <property type="entry name" value="FabD/lysophospholipase-like"/>
    <property type="match status" value="1"/>
</dbReference>
<comment type="caution">
    <text evidence="4">Lacks conserved residue(s) required for the propagation of feature annotation.</text>
</comment>
<proteinExistence type="predicted"/>
<dbReference type="PANTHER" id="PTHR14226:SF76">
    <property type="entry name" value="NTE FAMILY PROTEIN RSSA"/>
    <property type="match status" value="1"/>
</dbReference>
<protein>
    <recommendedName>
        <fullName evidence="5">PNPLA domain-containing protein</fullName>
    </recommendedName>
</protein>
<dbReference type="EMBL" id="LCDO01000002">
    <property type="protein sequence ID" value="KKS57332.1"/>
    <property type="molecule type" value="Genomic_DNA"/>
</dbReference>
<name>A0A0G1A8F8_9BACT</name>
<dbReference type="Gene3D" id="3.40.1090.10">
    <property type="entry name" value="Cytosolic phospholipase A2 catalytic domain"/>
    <property type="match status" value="1"/>
</dbReference>
<keyword evidence="2 4" id="KW-0442">Lipid degradation</keyword>
<dbReference type="InterPro" id="IPR016035">
    <property type="entry name" value="Acyl_Trfase/lysoPLipase"/>
</dbReference>
<dbReference type="InterPro" id="IPR002641">
    <property type="entry name" value="PNPLA_dom"/>
</dbReference>
<dbReference type="GO" id="GO:0016042">
    <property type="term" value="P:lipid catabolic process"/>
    <property type="evidence" value="ECO:0007669"/>
    <property type="project" value="UniProtKB-UniRule"/>
</dbReference>
<organism evidence="6 7">
    <name type="scientific">Candidatus Magasanikbacteria bacterium GW2011_GWA2_42_32</name>
    <dbReference type="NCBI Taxonomy" id="1619039"/>
    <lineage>
        <taxon>Bacteria</taxon>
        <taxon>Candidatus Magasanikiibacteriota</taxon>
    </lineage>
</organism>
<dbReference type="InterPro" id="IPR050301">
    <property type="entry name" value="NTE"/>
</dbReference>
<dbReference type="Pfam" id="PF01734">
    <property type="entry name" value="Patatin"/>
    <property type="match status" value="1"/>
</dbReference>
<keyword evidence="1 4" id="KW-0378">Hydrolase</keyword>
<keyword evidence="3 4" id="KW-0443">Lipid metabolism</keyword>
<accession>A0A0G1A8F8</accession>
<comment type="caution">
    <text evidence="6">The sequence shown here is derived from an EMBL/GenBank/DDBJ whole genome shotgun (WGS) entry which is preliminary data.</text>
</comment>